<dbReference type="Pfam" id="PF14543">
    <property type="entry name" value="TAXi_N"/>
    <property type="match status" value="1"/>
</dbReference>
<dbReference type="PROSITE" id="PS00141">
    <property type="entry name" value="ASP_PROTEASE"/>
    <property type="match status" value="2"/>
</dbReference>
<dbReference type="PANTHER" id="PTHR13683:SF232">
    <property type="entry name" value="OS09G0542100 PROTEIN"/>
    <property type="match status" value="1"/>
</dbReference>
<dbReference type="SUPFAM" id="SSF50630">
    <property type="entry name" value="Acid proteases"/>
    <property type="match status" value="1"/>
</dbReference>
<dbReference type="GO" id="GO:0006508">
    <property type="term" value="P:proteolysis"/>
    <property type="evidence" value="ECO:0007669"/>
    <property type="project" value="UniProtKB-KW"/>
</dbReference>
<dbReference type="PROSITE" id="PS51767">
    <property type="entry name" value="PEPTIDASE_A1"/>
    <property type="match status" value="1"/>
</dbReference>
<keyword evidence="3" id="KW-0064">Aspartyl protease</keyword>
<gene>
    <name evidence="6" type="ORF">KC19_1G183100</name>
</gene>
<dbReference type="Pfam" id="PF14541">
    <property type="entry name" value="TAXi_C"/>
    <property type="match status" value="1"/>
</dbReference>
<dbReference type="OrthoDB" id="2747330at2759"/>
<keyword evidence="3" id="KW-0378">Hydrolase</keyword>
<feature type="chain" id="PRO_5035864529" description="Peptidase A1 domain-containing protein" evidence="4">
    <location>
        <begin position="21"/>
        <end position="518"/>
    </location>
</feature>
<name>A0A8T0J8I4_CERPU</name>
<accession>A0A8T0J8I4</accession>
<dbReference type="Gene3D" id="2.40.70.10">
    <property type="entry name" value="Acid Proteases"/>
    <property type="match status" value="2"/>
</dbReference>
<reference evidence="6" key="1">
    <citation type="submission" date="2020-06" db="EMBL/GenBank/DDBJ databases">
        <title>WGS assembly of Ceratodon purpureus strain R40.</title>
        <authorList>
            <person name="Carey S.B."/>
            <person name="Jenkins J."/>
            <person name="Shu S."/>
            <person name="Lovell J.T."/>
            <person name="Sreedasyam A."/>
            <person name="Maumus F."/>
            <person name="Tiley G.P."/>
            <person name="Fernandez-Pozo N."/>
            <person name="Barry K."/>
            <person name="Chen C."/>
            <person name="Wang M."/>
            <person name="Lipzen A."/>
            <person name="Daum C."/>
            <person name="Saski C.A."/>
            <person name="Payton A.C."/>
            <person name="Mcbreen J.C."/>
            <person name="Conrad R.E."/>
            <person name="Kollar L.M."/>
            <person name="Olsson S."/>
            <person name="Huttunen S."/>
            <person name="Landis J.B."/>
            <person name="Wickett N.J."/>
            <person name="Johnson M.G."/>
            <person name="Rensing S.A."/>
            <person name="Grimwood J."/>
            <person name="Schmutz J."/>
            <person name="Mcdaniel S.F."/>
        </authorList>
    </citation>
    <scope>NUCLEOTIDE SEQUENCE</scope>
    <source>
        <strain evidence="6">R40</strain>
    </source>
</reference>
<dbReference type="InterPro" id="IPR021109">
    <property type="entry name" value="Peptidase_aspartic_dom_sf"/>
</dbReference>
<dbReference type="InterPro" id="IPR034164">
    <property type="entry name" value="Pepsin-like_dom"/>
</dbReference>
<keyword evidence="4" id="KW-0732">Signal</keyword>
<feature type="signal peptide" evidence="4">
    <location>
        <begin position="1"/>
        <end position="20"/>
    </location>
</feature>
<evidence type="ECO:0000259" key="5">
    <source>
        <dbReference type="PROSITE" id="PS51767"/>
    </source>
</evidence>
<sequence>MGLSMVVLVLLVGVVASVEGLKMEVFHKFSAKAVEAMRERHGEEYGADWPAEGTIAFQTMLRDHDVHRHTGTQRRMLAATSADQYVFSQGNATEQLFGGGLHYSYIQIGTPGILFLVVLDTGSDLLWIPCDCVSCAPLSAPSKDPRTSILNVYTPAQSSTSKPVLCSDPLCEKSASCVALTDQCPYEINYVSANTSTSGTLYEDYMYFMRESGGSAVKLPIYLGCGKMQTGSLLKGAAPDGLMGLGTTAISVPSKLASTGQLPDSFTMCISPDGSGILTFGDEGPATQLTTPIVDKSISGLDTYIVEIDTVTVGSTQIPMASMALFDTGTSFTYLSKTVYPQFIAAYDSQMTLPKYSFNNWDLCYETSDANFQVPVVKLALKGGNTLDVVSGLKSITNDGGVMVAVCVTVMDSGAALSIIGQNFMTNYSISYDRSKMTIGWTPSDCSTDLTPTTPPGSAPIVATPPLTSSPVTSAPAPTTVLPPPTNPFGSAATALYPSIQSVLLAFLTLSVALLIQV</sequence>
<dbReference type="InterPro" id="IPR001969">
    <property type="entry name" value="Aspartic_peptidase_AS"/>
</dbReference>
<dbReference type="InterPro" id="IPR032799">
    <property type="entry name" value="TAXi_C"/>
</dbReference>
<keyword evidence="7" id="KW-1185">Reference proteome</keyword>
<evidence type="ECO:0000256" key="3">
    <source>
        <dbReference type="RuleBase" id="RU000454"/>
    </source>
</evidence>
<dbReference type="CDD" id="cd05471">
    <property type="entry name" value="pepsin_like"/>
    <property type="match status" value="1"/>
</dbReference>
<dbReference type="Proteomes" id="UP000822688">
    <property type="component" value="Chromosome 1"/>
</dbReference>
<dbReference type="InterPro" id="IPR033121">
    <property type="entry name" value="PEPTIDASE_A1"/>
</dbReference>
<evidence type="ECO:0000256" key="4">
    <source>
        <dbReference type="SAM" id="SignalP"/>
    </source>
</evidence>
<dbReference type="AlphaFoldDB" id="A0A8T0J8I4"/>
<comment type="similarity">
    <text evidence="1 3">Belongs to the peptidase A1 family.</text>
</comment>
<dbReference type="PANTHER" id="PTHR13683">
    <property type="entry name" value="ASPARTYL PROTEASES"/>
    <property type="match status" value="1"/>
</dbReference>
<dbReference type="InterPro" id="IPR001461">
    <property type="entry name" value="Aspartic_peptidase_A1"/>
</dbReference>
<proteinExistence type="inferred from homology"/>
<evidence type="ECO:0000256" key="1">
    <source>
        <dbReference type="ARBA" id="ARBA00007447"/>
    </source>
</evidence>
<evidence type="ECO:0000313" key="6">
    <source>
        <dbReference type="EMBL" id="KAG0591556.1"/>
    </source>
</evidence>
<dbReference type="EMBL" id="CM026421">
    <property type="protein sequence ID" value="KAG0591556.1"/>
    <property type="molecule type" value="Genomic_DNA"/>
</dbReference>
<evidence type="ECO:0000256" key="2">
    <source>
        <dbReference type="PIRSR" id="PIRSR601461-1"/>
    </source>
</evidence>
<protein>
    <recommendedName>
        <fullName evidence="5">Peptidase A1 domain-containing protein</fullName>
    </recommendedName>
</protein>
<dbReference type="PRINTS" id="PR00792">
    <property type="entry name" value="PEPSIN"/>
</dbReference>
<dbReference type="InterPro" id="IPR032861">
    <property type="entry name" value="TAXi_N"/>
</dbReference>
<feature type="active site" evidence="2">
    <location>
        <position position="120"/>
    </location>
</feature>
<evidence type="ECO:0000313" key="7">
    <source>
        <dbReference type="Proteomes" id="UP000822688"/>
    </source>
</evidence>
<organism evidence="6 7">
    <name type="scientific">Ceratodon purpureus</name>
    <name type="common">Fire moss</name>
    <name type="synonym">Dicranum purpureum</name>
    <dbReference type="NCBI Taxonomy" id="3225"/>
    <lineage>
        <taxon>Eukaryota</taxon>
        <taxon>Viridiplantae</taxon>
        <taxon>Streptophyta</taxon>
        <taxon>Embryophyta</taxon>
        <taxon>Bryophyta</taxon>
        <taxon>Bryophytina</taxon>
        <taxon>Bryopsida</taxon>
        <taxon>Dicranidae</taxon>
        <taxon>Pseudoditrichales</taxon>
        <taxon>Ditrichaceae</taxon>
        <taxon>Ceratodon</taxon>
    </lineage>
</organism>
<comment type="caution">
    <text evidence="6">The sequence shown here is derived from an EMBL/GenBank/DDBJ whole genome shotgun (WGS) entry which is preliminary data.</text>
</comment>
<keyword evidence="3" id="KW-0645">Protease</keyword>
<dbReference type="GO" id="GO:0004190">
    <property type="term" value="F:aspartic-type endopeptidase activity"/>
    <property type="evidence" value="ECO:0007669"/>
    <property type="project" value="UniProtKB-KW"/>
</dbReference>
<feature type="domain" description="Peptidase A1" evidence="5">
    <location>
        <begin position="102"/>
        <end position="442"/>
    </location>
</feature>
<feature type="active site" evidence="2">
    <location>
        <position position="327"/>
    </location>
</feature>